<reference evidence="2 3" key="1">
    <citation type="journal article" date="2015" name="Genome Announc.">
        <title>Complete Genome Sequence of Cupriavidus basilensis 4G11, Isolated from the Oak Ridge Field Research Center Site.</title>
        <authorList>
            <person name="Ray J."/>
            <person name="Waters R.J."/>
            <person name="Skerker J.M."/>
            <person name="Kuehl J.V."/>
            <person name="Price M.N."/>
            <person name="Huang J."/>
            <person name="Chakraborty R."/>
            <person name="Arkin A.P."/>
            <person name="Deutschbauer A."/>
        </authorList>
    </citation>
    <scope>NUCLEOTIDE SEQUENCE [LARGE SCALE GENOMIC DNA]</scope>
    <source>
        <strain evidence="2">4G11</strain>
    </source>
</reference>
<keyword evidence="3" id="KW-1185">Reference proteome</keyword>
<protein>
    <submittedName>
        <fullName evidence="2">Uncharacterized protein</fullName>
    </submittedName>
</protein>
<sequence>MIAAVALFAAAAAYAQTPASQGDVSKAQRMSVCQCVADLLFMAAQQRDTGVPRQDVLKQLSQVGEGDPIFLSTATEATNIAYDMPQISPAKLRQVHIDRCGEKGQMKNMRAKP</sequence>
<gene>
    <name evidence="2" type="ORF">RR42_m0017</name>
</gene>
<dbReference type="EMBL" id="CP010536">
    <property type="protein sequence ID" value="AJG17432.1"/>
    <property type="molecule type" value="Genomic_DNA"/>
</dbReference>
<dbReference type="AlphaFoldDB" id="A0A0C4XYD8"/>
<keyword evidence="1" id="KW-0732">Signal</keyword>
<feature type="chain" id="PRO_5012226873" evidence="1">
    <location>
        <begin position="16"/>
        <end position="113"/>
    </location>
</feature>
<evidence type="ECO:0000256" key="1">
    <source>
        <dbReference type="SAM" id="SignalP"/>
    </source>
</evidence>
<evidence type="ECO:0000313" key="2">
    <source>
        <dbReference type="EMBL" id="AJG17432.1"/>
    </source>
</evidence>
<proteinExistence type="predicted"/>
<organism evidence="2 3">
    <name type="scientific">Cupriavidus basilensis</name>
    <dbReference type="NCBI Taxonomy" id="68895"/>
    <lineage>
        <taxon>Bacteria</taxon>
        <taxon>Pseudomonadati</taxon>
        <taxon>Pseudomonadota</taxon>
        <taxon>Betaproteobacteria</taxon>
        <taxon>Burkholderiales</taxon>
        <taxon>Burkholderiaceae</taxon>
        <taxon>Cupriavidus</taxon>
    </lineage>
</organism>
<evidence type="ECO:0000313" key="3">
    <source>
        <dbReference type="Proteomes" id="UP000031843"/>
    </source>
</evidence>
<dbReference type="KEGG" id="cbw:RR42_m0017"/>
<dbReference type="Proteomes" id="UP000031843">
    <property type="component" value="Chromosome main"/>
</dbReference>
<name>A0A0C4XYD8_9BURK</name>
<feature type="signal peptide" evidence="1">
    <location>
        <begin position="1"/>
        <end position="15"/>
    </location>
</feature>
<accession>A0A0C4XYD8</accession>
<dbReference type="RefSeq" id="WP_043342634.1">
    <property type="nucleotide sequence ID" value="NZ_CP010536.1"/>
</dbReference>